<gene>
    <name evidence="3" type="ORF">LARSCL_LOCUS5059</name>
</gene>
<feature type="region of interest" description="Disordered" evidence="1">
    <location>
        <begin position="128"/>
        <end position="149"/>
    </location>
</feature>
<evidence type="ECO:0000256" key="2">
    <source>
        <dbReference type="SAM" id="Phobius"/>
    </source>
</evidence>
<feature type="transmembrane region" description="Helical" evidence="2">
    <location>
        <begin position="38"/>
        <end position="63"/>
    </location>
</feature>
<dbReference type="EMBL" id="CAXIEN010000045">
    <property type="protein sequence ID" value="CAL1270015.1"/>
    <property type="molecule type" value="Genomic_DNA"/>
</dbReference>
<name>A0AAV1ZEJ6_9ARAC</name>
<reference evidence="3 4" key="1">
    <citation type="submission" date="2024-04" db="EMBL/GenBank/DDBJ databases">
        <authorList>
            <person name="Rising A."/>
            <person name="Reimegard J."/>
            <person name="Sonavane S."/>
            <person name="Akerstrom W."/>
            <person name="Nylinder S."/>
            <person name="Hedman E."/>
            <person name="Kallberg Y."/>
        </authorList>
    </citation>
    <scope>NUCLEOTIDE SEQUENCE [LARGE SCALE GENOMIC DNA]</scope>
</reference>
<keyword evidence="2" id="KW-0812">Transmembrane</keyword>
<protein>
    <submittedName>
        <fullName evidence="3">Uncharacterized protein</fullName>
    </submittedName>
</protein>
<evidence type="ECO:0000256" key="1">
    <source>
        <dbReference type="SAM" id="MobiDB-lite"/>
    </source>
</evidence>
<dbReference type="Proteomes" id="UP001497382">
    <property type="component" value="Unassembled WGS sequence"/>
</dbReference>
<evidence type="ECO:0000313" key="4">
    <source>
        <dbReference type="Proteomes" id="UP001497382"/>
    </source>
</evidence>
<dbReference type="AlphaFoldDB" id="A0AAV1ZEJ6"/>
<accession>A0AAV1ZEJ6</accession>
<keyword evidence="4" id="KW-1185">Reference proteome</keyword>
<keyword evidence="2" id="KW-0472">Membrane</keyword>
<evidence type="ECO:0000313" key="3">
    <source>
        <dbReference type="EMBL" id="CAL1270015.1"/>
    </source>
</evidence>
<keyword evidence="2" id="KW-1133">Transmembrane helix</keyword>
<comment type="caution">
    <text evidence="3">The sequence shown here is derived from an EMBL/GenBank/DDBJ whole genome shotgun (WGS) entry which is preliminary data.</text>
</comment>
<organism evidence="3 4">
    <name type="scientific">Larinioides sclopetarius</name>
    <dbReference type="NCBI Taxonomy" id="280406"/>
    <lineage>
        <taxon>Eukaryota</taxon>
        <taxon>Metazoa</taxon>
        <taxon>Ecdysozoa</taxon>
        <taxon>Arthropoda</taxon>
        <taxon>Chelicerata</taxon>
        <taxon>Arachnida</taxon>
        <taxon>Araneae</taxon>
        <taxon>Araneomorphae</taxon>
        <taxon>Entelegynae</taxon>
        <taxon>Araneoidea</taxon>
        <taxon>Araneidae</taxon>
        <taxon>Larinioides</taxon>
    </lineage>
</organism>
<sequence length="160" mass="18192">MMQFRVLDTDFFQNINITVWDNSTVEEIVKVVNYNKQAFFLIGMAFLGGLVLGFFIHSVYVCIIKRVLIELGDDLSLSDGVVNLSFIGDERPPVNDNPPDYASVMSGEIPRENQGLFSYLKRIFKRRSSADSESSVVEEEPPPSYSSVVEHLERDLNSRY</sequence>
<proteinExistence type="predicted"/>